<dbReference type="Pfam" id="PF02958">
    <property type="entry name" value="EcKL"/>
    <property type="match status" value="1"/>
</dbReference>
<keyword evidence="3" id="KW-1185">Reference proteome</keyword>
<dbReference type="Proteomes" id="UP000075886">
    <property type="component" value="Unassembled WGS sequence"/>
</dbReference>
<dbReference type="PANTHER" id="PTHR11012">
    <property type="entry name" value="PROTEIN KINASE-LIKE DOMAIN-CONTAINING"/>
    <property type="match status" value="1"/>
</dbReference>
<dbReference type="SUPFAM" id="SSF56112">
    <property type="entry name" value="Protein kinase-like (PK-like)"/>
    <property type="match status" value="1"/>
</dbReference>
<dbReference type="AlphaFoldDB" id="A0A182QMU3"/>
<dbReference type="EnsemblMetazoa" id="AFAF013367-RA">
    <property type="protein sequence ID" value="AFAF013367-PA"/>
    <property type="gene ID" value="AFAF013367"/>
</dbReference>
<organism evidence="2 3">
    <name type="scientific">Anopheles farauti</name>
    <dbReference type="NCBI Taxonomy" id="69004"/>
    <lineage>
        <taxon>Eukaryota</taxon>
        <taxon>Metazoa</taxon>
        <taxon>Ecdysozoa</taxon>
        <taxon>Arthropoda</taxon>
        <taxon>Hexapoda</taxon>
        <taxon>Insecta</taxon>
        <taxon>Pterygota</taxon>
        <taxon>Neoptera</taxon>
        <taxon>Endopterygota</taxon>
        <taxon>Diptera</taxon>
        <taxon>Nematocera</taxon>
        <taxon>Culicoidea</taxon>
        <taxon>Culicidae</taxon>
        <taxon>Anophelinae</taxon>
        <taxon>Anopheles</taxon>
    </lineage>
</organism>
<evidence type="ECO:0000313" key="2">
    <source>
        <dbReference type="EnsemblMetazoa" id="AFAF013367-PA"/>
    </source>
</evidence>
<dbReference type="SMART" id="SM00587">
    <property type="entry name" value="CHK"/>
    <property type="match status" value="1"/>
</dbReference>
<dbReference type="PANTHER" id="PTHR11012:SF56">
    <property type="entry name" value="CHK KINASE-LIKE DOMAIN-CONTAINING PROTEIN-RELATED"/>
    <property type="match status" value="1"/>
</dbReference>
<protein>
    <recommendedName>
        <fullName evidence="1">CHK kinase-like domain-containing protein</fullName>
    </recommendedName>
</protein>
<reference evidence="2" key="2">
    <citation type="submission" date="2020-05" db="UniProtKB">
        <authorList>
            <consortium name="EnsemblMetazoa"/>
        </authorList>
    </citation>
    <scope>IDENTIFICATION</scope>
    <source>
        <strain evidence="2">FAR1</strain>
    </source>
</reference>
<name>A0A182QMU3_9DIPT</name>
<dbReference type="VEuPathDB" id="VectorBase:AFAF013367"/>
<dbReference type="InterPro" id="IPR015897">
    <property type="entry name" value="CHK_kinase-like"/>
</dbReference>
<evidence type="ECO:0000313" key="3">
    <source>
        <dbReference type="Proteomes" id="UP000075886"/>
    </source>
</evidence>
<proteinExistence type="predicted"/>
<dbReference type="InterPro" id="IPR004119">
    <property type="entry name" value="EcKL"/>
</dbReference>
<accession>A0A182QMU3</accession>
<reference evidence="3" key="1">
    <citation type="submission" date="2014-01" db="EMBL/GenBank/DDBJ databases">
        <title>The Genome Sequence of Anopheles farauti FAR1 (V2).</title>
        <authorList>
            <consortium name="The Broad Institute Genomics Platform"/>
            <person name="Neafsey D.E."/>
            <person name="Besansky N."/>
            <person name="Howell P."/>
            <person name="Walton C."/>
            <person name="Young S.K."/>
            <person name="Zeng Q."/>
            <person name="Gargeya S."/>
            <person name="Fitzgerald M."/>
            <person name="Haas B."/>
            <person name="Abouelleil A."/>
            <person name="Allen A.W."/>
            <person name="Alvarado L."/>
            <person name="Arachchi H.M."/>
            <person name="Berlin A.M."/>
            <person name="Chapman S.B."/>
            <person name="Gainer-Dewar J."/>
            <person name="Goldberg J."/>
            <person name="Griggs A."/>
            <person name="Gujja S."/>
            <person name="Hansen M."/>
            <person name="Howarth C."/>
            <person name="Imamovic A."/>
            <person name="Ireland A."/>
            <person name="Larimer J."/>
            <person name="McCowan C."/>
            <person name="Murphy C."/>
            <person name="Pearson M."/>
            <person name="Poon T.W."/>
            <person name="Priest M."/>
            <person name="Roberts A."/>
            <person name="Saif S."/>
            <person name="Shea T."/>
            <person name="Sisk P."/>
            <person name="Sykes S."/>
            <person name="Wortman J."/>
            <person name="Nusbaum C."/>
            <person name="Birren B."/>
        </authorList>
    </citation>
    <scope>NUCLEOTIDE SEQUENCE [LARGE SCALE GENOMIC DNA]</scope>
    <source>
        <strain evidence="3">FAR1</strain>
    </source>
</reference>
<dbReference type="InterPro" id="IPR011009">
    <property type="entry name" value="Kinase-like_dom_sf"/>
</dbReference>
<dbReference type="EMBL" id="AXCN02001809">
    <property type="status" value="NOT_ANNOTATED_CDS"/>
    <property type="molecule type" value="Genomic_DNA"/>
</dbReference>
<evidence type="ECO:0000259" key="1">
    <source>
        <dbReference type="SMART" id="SM00587"/>
    </source>
</evidence>
<dbReference type="STRING" id="69004.A0A182QMU3"/>
<dbReference type="Gene3D" id="3.90.1200.10">
    <property type="match status" value="1"/>
</dbReference>
<feature type="domain" description="CHK kinase-like" evidence="1">
    <location>
        <begin position="149"/>
        <end position="355"/>
    </location>
</feature>
<sequence>MGASEDAGAAASVTANGATIDTVVPEYINDRLIERSLVQGLGVKRPRIVERSITRATANGDNYMSDVFRIAVRYVDEGEDGPASTRTLSLVVKSLPDTGQRGHMIEEIQAYEKEVCMFQEIVPKLARMTNDAFFAARCFYASDLPERLLVFEDLKTLGYATANRQAGLDFDHCALVMRKIGQFHAASMRFAEQEPELLRRRFNFNMFNPAYSEVSEHVRTILEKGLETLIEVARNQWDGFDQSIVAKMEQLAPVYVDRLRECLHQDSEADGGYRVLNHGDLWSNNMMFRYGNGPDAEGRIVPQDVAFVDLQISFYTSPGVDLNYALANCPNYDTRSRLDELIGLYHASFKATLERLAYDARPIPTLADVRREIRRMEFFALVSVISILPIVLMDQTDEVVADFENLVGGEEAEKARQIQYNGVNYQRIVRPMLIEFNKRKLLDV</sequence>